<feature type="domain" description="CAAX prenyl protease 2/Lysostaphin resistance protein A-like" evidence="2">
    <location>
        <begin position="129"/>
        <end position="230"/>
    </location>
</feature>
<evidence type="ECO:0000259" key="2">
    <source>
        <dbReference type="Pfam" id="PF02517"/>
    </source>
</evidence>
<keyword evidence="3" id="KW-0378">Hydrolase</keyword>
<dbReference type="GO" id="GO:0006508">
    <property type="term" value="P:proteolysis"/>
    <property type="evidence" value="ECO:0007669"/>
    <property type="project" value="UniProtKB-KW"/>
</dbReference>
<keyword evidence="4" id="KW-1185">Reference proteome</keyword>
<dbReference type="GO" id="GO:0008237">
    <property type="term" value="F:metallopeptidase activity"/>
    <property type="evidence" value="ECO:0007669"/>
    <property type="project" value="UniProtKB-KW"/>
</dbReference>
<dbReference type="Proteomes" id="UP000255036">
    <property type="component" value="Unassembled WGS sequence"/>
</dbReference>
<protein>
    <submittedName>
        <fullName evidence="3">CPBP family intramembrane metalloprotease</fullName>
    </submittedName>
</protein>
<dbReference type="PANTHER" id="PTHR35797:SF1">
    <property type="entry name" value="PROTEASE"/>
    <property type="match status" value="1"/>
</dbReference>
<sequence length="278" mass="31081">MINLIKRFPIVTYMLLTFLISWSGLLIILGIDVFTGKAEILENEMPLLFLAMCAGPSVAGLLMIYVMDGRSGITALFKSLVKWKLNFKWYLFALLTAPIVTIATVSLLALYSPRFIPDILSSDEKVILIVGGIAGGMMAGFFEEIGWSGFAISKMRFRNSILTVGIFVGALWGVWHLPLFTSVDPTGKIPLIVLLVSRLLTQLPAYRILIVWLYDCTDSLFITIVMHMSLTTCTLTFQSSNISSADSIIFNVTWTIMIWAIIFLLKRFTKGQLNRSMI</sequence>
<reference evidence="3 4" key="1">
    <citation type="submission" date="2018-07" db="EMBL/GenBank/DDBJ databases">
        <title>Anaerosacharophilus polymeroproducens gen. nov. sp. nov., an anaerobic bacterium isolated from salt field.</title>
        <authorList>
            <person name="Kim W."/>
            <person name="Yang S.-H."/>
            <person name="Oh J."/>
            <person name="Lee J.-H."/>
            <person name="Kwon K.K."/>
        </authorList>
    </citation>
    <scope>NUCLEOTIDE SEQUENCE [LARGE SCALE GENOMIC DNA]</scope>
    <source>
        <strain evidence="3 4">MCWD5</strain>
    </source>
</reference>
<keyword evidence="3" id="KW-0645">Protease</keyword>
<feature type="transmembrane region" description="Helical" evidence="1">
    <location>
        <begin position="47"/>
        <end position="68"/>
    </location>
</feature>
<organism evidence="3 4">
    <name type="scientific">Anaerosacchariphilus polymeriproducens</name>
    <dbReference type="NCBI Taxonomy" id="1812858"/>
    <lineage>
        <taxon>Bacteria</taxon>
        <taxon>Bacillati</taxon>
        <taxon>Bacillota</taxon>
        <taxon>Clostridia</taxon>
        <taxon>Lachnospirales</taxon>
        <taxon>Lachnospiraceae</taxon>
        <taxon>Anaerosacchariphilus</taxon>
    </lineage>
</organism>
<dbReference type="GO" id="GO:0080120">
    <property type="term" value="P:CAAX-box protein maturation"/>
    <property type="evidence" value="ECO:0007669"/>
    <property type="project" value="UniProtKB-ARBA"/>
</dbReference>
<keyword evidence="1" id="KW-1133">Transmembrane helix</keyword>
<dbReference type="OrthoDB" id="9777755at2"/>
<keyword evidence="1" id="KW-0812">Transmembrane</keyword>
<evidence type="ECO:0000256" key="1">
    <source>
        <dbReference type="SAM" id="Phobius"/>
    </source>
</evidence>
<feature type="transmembrane region" description="Helical" evidence="1">
    <location>
        <begin position="12"/>
        <end position="35"/>
    </location>
</feature>
<feature type="transmembrane region" description="Helical" evidence="1">
    <location>
        <begin position="126"/>
        <end position="147"/>
    </location>
</feature>
<feature type="transmembrane region" description="Helical" evidence="1">
    <location>
        <begin position="89"/>
        <end position="111"/>
    </location>
</feature>
<evidence type="ECO:0000313" key="4">
    <source>
        <dbReference type="Proteomes" id="UP000255036"/>
    </source>
</evidence>
<feature type="transmembrane region" description="Helical" evidence="1">
    <location>
        <begin position="248"/>
        <end position="265"/>
    </location>
</feature>
<dbReference type="EMBL" id="QRCT01000009">
    <property type="protein sequence ID" value="RDU24923.1"/>
    <property type="molecule type" value="Genomic_DNA"/>
</dbReference>
<feature type="transmembrane region" description="Helical" evidence="1">
    <location>
        <begin position="159"/>
        <end position="177"/>
    </location>
</feature>
<evidence type="ECO:0000313" key="3">
    <source>
        <dbReference type="EMBL" id="RDU24923.1"/>
    </source>
</evidence>
<dbReference type="AlphaFoldDB" id="A0A371AZE5"/>
<feature type="transmembrane region" description="Helical" evidence="1">
    <location>
        <begin position="220"/>
        <end position="242"/>
    </location>
</feature>
<dbReference type="InterPro" id="IPR042150">
    <property type="entry name" value="MmRce1-like"/>
</dbReference>
<feature type="transmembrane region" description="Helical" evidence="1">
    <location>
        <begin position="189"/>
        <end position="213"/>
    </location>
</feature>
<name>A0A371AZE5_9FIRM</name>
<comment type="caution">
    <text evidence="3">The sequence shown here is derived from an EMBL/GenBank/DDBJ whole genome shotgun (WGS) entry which is preliminary data.</text>
</comment>
<gene>
    <name evidence="3" type="ORF">DWV06_01465</name>
</gene>
<accession>A0A371AZE5</accession>
<dbReference type="PANTHER" id="PTHR35797">
    <property type="entry name" value="PROTEASE-RELATED"/>
    <property type="match status" value="1"/>
</dbReference>
<dbReference type="Pfam" id="PF02517">
    <property type="entry name" value="Rce1-like"/>
    <property type="match status" value="1"/>
</dbReference>
<proteinExistence type="predicted"/>
<keyword evidence="3" id="KW-0482">Metalloprotease</keyword>
<dbReference type="GO" id="GO:0004175">
    <property type="term" value="F:endopeptidase activity"/>
    <property type="evidence" value="ECO:0007669"/>
    <property type="project" value="UniProtKB-ARBA"/>
</dbReference>
<keyword evidence="1" id="KW-0472">Membrane</keyword>
<dbReference type="RefSeq" id="WP_115480407.1">
    <property type="nucleotide sequence ID" value="NZ_QRCT01000009.1"/>
</dbReference>
<dbReference type="InterPro" id="IPR003675">
    <property type="entry name" value="Rce1/LyrA-like_dom"/>
</dbReference>